<protein>
    <submittedName>
        <fullName evidence="2">Uncharacterized protein</fullName>
    </submittedName>
</protein>
<feature type="region of interest" description="Disordered" evidence="1">
    <location>
        <begin position="1"/>
        <end position="25"/>
    </location>
</feature>
<reference evidence="2 3" key="1">
    <citation type="submission" date="2018-07" db="EMBL/GenBank/DDBJ databases">
        <title>Dyella monticola sp. nov. and Dyella psychrodurans sp. nov. isolated from monsoon evergreen broad-leaved forest soil of Dinghu Mountain, China.</title>
        <authorList>
            <person name="Gao Z."/>
            <person name="Qiu L."/>
        </authorList>
    </citation>
    <scope>NUCLEOTIDE SEQUENCE [LARGE SCALE GENOMIC DNA]</scope>
    <source>
        <strain evidence="2 3">4G-K06</strain>
    </source>
</reference>
<dbReference type="Proteomes" id="UP000254258">
    <property type="component" value="Unassembled WGS sequence"/>
</dbReference>
<proteinExistence type="predicted"/>
<feature type="non-terminal residue" evidence="2">
    <location>
        <position position="110"/>
    </location>
</feature>
<organism evidence="2 3">
    <name type="scientific">Dyella monticola</name>
    <dbReference type="NCBI Taxonomy" id="1927958"/>
    <lineage>
        <taxon>Bacteria</taxon>
        <taxon>Pseudomonadati</taxon>
        <taxon>Pseudomonadota</taxon>
        <taxon>Gammaproteobacteria</taxon>
        <taxon>Lysobacterales</taxon>
        <taxon>Rhodanobacteraceae</taxon>
        <taxon>Dyella</taxon>
    </lineage>
</organism>
<dbReference type="EMBL" id="QRBE01000014">
    <property type="protein sequence ID" value="RDS79257.1"/>
    <property type="molecule type" value="Genomic_DNA"/>
</dbReference>
<dbReference type="AlphaFoldDB" id="A0A370WTC1"/>
<dbReference type="RefSeq" id="WP_230474927.1">
    <property type="nucleotide sequence ID" value="NZ_QRBE01000014.1"/>
</dbReference>
<sequence length="110" mass="11691">MTDPPASDASTTISSTVPASENPFEGVPQAAIVDPAAEGLPDVEQLSKLSEGPNALQELEQKAKDFWDPYPPPEPGLTPRQCQYQRASSSLTTEADVRTRAGLLSPQGNQ</sequence>
<evidence type="ECO:0000313" key="2">
    <source>
        <dbReference type="EMBL" id="RDS79257.1"/>
    </source>
</evidence>
<gene>
    <name evidence="2" type="ORF">DWU98_18135</name>
</gene>
<accession>A0A370WTC1</accession>
<keyword evidence="3" id="KW-1185">Reference proteome</keyword>
<feature type="region of interest" description="Disordered" evidence="1">
    <location>
        <begin position="65"/>
        <end position="110"/>
    </location>
</feature>
<name>A0A370WTC1_9GAMM</name>
<comment type="caution">
    <text evidence="2">The sequence shown here is derived from an EMBL/GenBank/DDBJ whole genome shotgun (WGS) entry which is preliminary data.</text>
</comment>
<feature type="compositionally biased region" description="Polar residues" evidence="1">
    <location>
        <begin position="80"/>
        <end position="93"/>
    </location>
</feature>
<evidence type="ECO:0000313" key="3">
    <source>
        <dbReference type="Proteomes" id="UP000254258"/>
    </source>
</evidence>
<evidence type="ECO:0000256" key="1">
    <source>
        <dbReference type="SAM" id="MobiDB-lite"/>
    </source>
</evidence>
<feature type="compositionally biased region" description="Polar residues" evidence="1">
    <location>
        <begin position="8"/>
        <end position="19"/>
    </location>
</feature>